<evidence type="ECO:0000256" key="8">
    <source>
        <dbReference type="ARBA" id="ARBA00038436"/>
    </source>
</evidence>
<dbReference type="EMBL" id="JACSPV010000038">
    <property type="protein sequence ID" value="MBD8006823.1"/>
    <property type="molecule type" value="Genomic_DNA"/>
</dbReference>
<comment type="caution">
    <text evidence="11">The sequence shown here is derived from an EMBL/GenBank/DDBJ whole genome shotgun (WGS) entry which is preliminary data.</text>
</comment>
<accession>A0ABR8VPY4</accession>
<evidence type="ECO:0000256" key="5">
    <source>
        <dbReference type="ARBA" id="ARBA00022692"/>
    </source>
</evidence>
<evidence type="ECO:0000256" key="6">
    <source>
        <dbReference type="ARBA" id="ARBA00022989"/>
    </source>
</evidence>
<comment type="subcellular location">
    <subcellularLocation>
        <location evidence="1">Cell inner membrane</location>
        <topology evidence="1">Multi-pass membrane protein</topology>
    </subcellularLocation>
</comment>
<feature type="transmembrane region" description="Helical" evidence="9">
    <location>
        <begin position="45"/>
        <end position="68"/>
    </location>
</feature>
<keyword evidence="5 9" id="KW-0812">Transmembrane</keyword>
<dbReference type="Proteomes" id="UP000648182">
    <property type="component" value="Unassembled WGS sequence"/>
</dbReference>
<evidence type="ECO:0000256" key="7">
    <source>
        <dbReference type="ARBA" id="ARBA00023136"/>
    </source>
</evidence>
<comment type="similarity">
    <text evidence="8">Belongs to the TRAP transporter small permease family.</text>
</comment>
<evidence type="ECO:0000259" key="10">
    <source>
        <dbReference type="Pfam" id="PF04290"/>
    </source>
</evidence>
<gene>
    <name evidence="11" type="ORF">H9631_17270</name>
</gene>
<feature type="transmembrane region" description="Helical" evidence="9">
    <location>
        <begin position="14"/>
        <end position="39"/>
    </location>
</feature>
<keyword evidence="2" id="KW-0813">Transport</keyword>
<evidence type="ECO:0000256" key="4">
    <source>
        <dbReference type="ARBA" id="ARBA00022519"/>
    </source>
</evidence>
<protein>
    <submittedName>
        <fullName evidence="11">TRAP transporter small permease</fullName>
    </submittedName>
</protein>
<evidence type="ECO:0000313" key="11">
    <source>
        <dbReference type="EMBL" id="MBD8006823.1"/>
    </source>
</evidence>
<keyword evidence="4" id="KW-0997">Cell inner membrane</keyword>
<proteinExistence type="inferred from homology"/>
<sequence>MKGFISLIYKINELFKWIIGSAIVLLGFLIFYTVIMRYIFSKPPIWSFDLSGWLTGMIVFLGGGYALLSDSHVKVDLFYEKFPQKLKSVVDIITYLVVIGLAAIFIWKGMDQVIANFQSGTVAQSGFNIYMWIKWAIVPFGALLLGLQAFVQMIERIYFLIKNEELLKKGEA</sequence>
<evidence type="ECO:0000256" key="9">
    <source>
        <dbReference type="SAM" id="Phobius"/>
    </source>
</evidence>
<evidence type="ECO:0000313" key="12">
    <source>
        <dbReference type="Proteomes" id="UP000648182"/>
    </source>
</evidence>
<feature type="domain" description="Tripartite ATP-independent periplasmic transporters DctQ component" evidence="10">
    <location>
        <begin position="29"/>
        <end position="157"/>
    </location>
</feature>
<evidence type="ECO:0000256" key="2">
    <source>
        <dbReference type="ARBA" id="ARBA00022448"/>
    </source>
</evidence>
<keyword evidence="7 9" id="KW-0472">Membrane</keyword>
<dbReference type="InterPro" id="IPR055348">
    <property type="entry name" value="DctQ"/>
</dbReference>
<feature type="transmembrane region" description="Helical" evidence="9">
    <location>
        <begin position="129"/>
        <end position="151"/>
    </location>
</feature>
<dbReference type="InterPro" id="IPR007387">
    <property type="entry name" value="TRAP_DctQ"/>
</dbReference>
<dbReference type="Pfam" id="PF04290">
    <property type="entry name" value="DctQ"/>
    <property type="match status" value="1"/>
</dbReference>
<evidence type="ECO:0000256" key="1">
    <source>
        <dbReference type="ARBA" id="ARBA00004429"/>
    </source>
</evidence>
<keyword evidence="3" id="KW-1003">Cell membrane</keyword>
<reference evidence="11 12" key="1">
    <citation type="submission" date="2020-08" db="EMBL/GenBank/DDBJ databases">
        <title>A Genomic Blueprint of the Chicken Gut Microbiome.</title>
        <authorList>
            <person name="Gilroy R."/>
            <person name="Ravi A."/>
            <person name="Getino M."/>
            <person name="Pursley I."/>
            <person name="Horton D.L."/>
            <person name="Alikhan N.-F."/>
            <person name="Baker D."/>
            <person name="Gharbi K."/>
            <person name="Hall N."/>
            <person name="Watson M."/>
            <person name="Adriaenssens E.M."/>
            <person name="Foster-Nyarko E."/>
            <person name="Jarju S."/>
            <person name="Secka A."/>
            <person name="Antonio M."/>
            <person name="Oren A."/>
            <person name="Chaudhuri R."/>
            <person name="La Ragione R.M."/>
            <person name="Hildebrand F."/>
            <person name="Pallen M.J."/>
        </authorList>
    </citation>
    <scope>NUCLEOTIDE SEQUENCE [LARGE SCALE GENOMIC DNA]</scope>
    <source>
        <strain evidence="11 12">Sa1BUA2</strain>
    </source>
</reference>
<keyword evidence="12" id="KW-1185">Reference proteome</keyword>
<name>A0ABR8VPY4_9BACI</name>
<dbReference type="RefSeq" id="WP_191814994.1">
    <property type="nucleotide sequence ID" value="NZ_JACSPV010000038.1"/>
</dbReference>
<dbReference type="PANTHER" id="PTHR35011">
    <property type="entry name" value="2,3-DIKETO-L-GULONATE TRAP TRANSPORTER SMALL PERMEASE PROTEIN YIAM"/>
    <property type="match status" value="1"/>
</dbReference>
<keyword evidence="6 9" id="KW-1133">Transmembrane helix</keyword>
<feature type="transmembrane region" description="Helical" evidence="9">
    <location>
        <begin position="89"/>
        <end position="109"/>
    </location>
</feature>
<evidence type="ECO:0000256" key="3">
    <source>
        <dbReference type="ARBA" id="ARBA00022475"/>
    </source>
</evidence>
<organism evidence="11 12">
    <name type="scientific">Bacillus norwichensis</name>
    <dbReference type="NCBI Taxonomy" id="2762217"/>
    <lineage>
        <taxon>Bacteria</taxon>
        <taxon>Bacillati</taxon>
        <taxon>Bacillota</taxon>
        <taxon>Bacilli</taxon>
        <taxon>Bacillales</taxon>
        <taxon>Bacillaceae</taxon>
        <taxon>Bacillus</taxon>
    </lineage>
</organism>